<dbReference type="InterPro" id="IPR036259">
    <property type="entry name" value="MFS_trans_sf"/>
</dbReference>
<dbReference type="Gene3D" id="1.20.1250.20">
    <property type="entry name" value="MFS general substrate transporter like domains"/>
    <property type="match status" value="1"/>
</dbReference>
<evidence type="ECO:0000256" key="1">
    <source>
        <dbReference type="ARBA" id="ARBA00004141"/>
    </source>
</evidence>
<dbReference type="OrthoDB" id="4078873at2759"/>
<dbReference type="GO" id="GO:0005886">
    <property type="term" value="C:plasma membrane"/>
    <property type="evidence" value="ECO:0007669"/>
    <property type="project" value="TreeGrafter"/>
</dbReference>
<dbReference type="EMBL" id="KZ678132">
    <property type="protein sequence ID" value="PSN70308.1"/>
    <property type="molecule type" value="Genomic_DNA"/>
</dbReference>
<feature type="transmembrane region" description="Helical" evidence="5">
    <location>
        <begin position="408"/>
        <end position="427"/>
    </location>
</feature>
<feature type="transmembrane region" description="Helical" evidence="5">
    <location>
        <begin position="272"/>
        <end position="291"/>
    </location>
</feature>
<evidence type="ECO:0000313" key="6">
    <source>
        <dbReference type="EMBL" id="PSN70308.1"/>
    </source>
</evidence>
<feature type="transmembrane region" description="Helical" evidence="5">
    <location>
        <begin position="439"/>
        <end position="462"/>
    </location>
</feature>
<feature type="transmembrane region" description="Helical" evidence="5">
    <location>
        <begin position="158"/>
        <end position="176"/>
    </location>
</feature>
<keyword evidence="4 5" id="KW-0472">Membrane</keyword>
<reference evidence="6 7" key="1">
    <citation type="journal article" date="2018" name="Front. Microbiol.">
        <title>Genome-Wide Analysis of Corynespora cassiicola Leaf Fall Disease Putative Effectors.</title>
        <authorList>
            <person name="Lopez D."/>
            <person name="Ribeiro S."/>
            <person name="Label P."/>
            <person name="Fumanal B."/>
            <person name="Venisse J.S."/>
            <person name="Kohler A."/>
            <person name="de Oliveira R.R."/>
            <person name="Labutti K."/>
            <person name="Lipzen A."/>
            <person name="Lail K."/>
            <person name="Bauer D."/>
            <person name="Ohm R.A."/>
            <person name="Barry K.W."/>
            <person name="Spatafora J."/>
            <person name="Grigoriev I.V."/>
            <person name="Martin F.M."/>
            <person name="Pujade-Renaud V."/>
        </authorList>
    </citation>
    <scope>NUCLEOTIDE SEQUENCE [LARGE SCALE GENOMIC DNA]</scope>
    <source>
        <strain evidence="6 7">Philippines</strain>
    </source>
</reference>
<accession>A0A2T2NYZ6</accession>
<evidence type="ECO:0000256" key="4">
    <source>
        <dbReference type="ARBA" id="ARBA00023136"/>
    </source>
</evidence>
<name>A0A2T2NYZ6_CORCC</name>
<keyword evidence="2 5" id="KW-0812">Transmembrane</keyword>
<keyword evidence="3 5" id="KW-1133">Transmembrane helix</keyword>
<dbReference type="SUPFAM" id="SSF103473">
    <property type="entry name" value="MFS general substrate transporter"/>
    <property type="match status" value="1"/>
</dbReference>
<gene>
    <name evidence="6" type="ORF">BS50DRAFT_598948</name>
</gene>
<dbReference type="Pfam" id="PF07690">
    <property type="entry name" value="MFS_1"/>
    <property type="match status" value="1"/>
</dbReference>
<feature type="transmembrane region" description="Helical" evidence="5">
    <location>
        <begin position="188"/>
        <end position="210"/>
    </location>
</feature>
<feature type="transmembrane region" description="Helical" evidence="5">
    <location>
        <begin position="303"/>
        <end position="321"/>
    </location>
</feature>
<comment type="subcellular location">
    <subcellularLocation>
        <location evidence="1">Membrane</location>
        <topology evidence="1">Multi-pass membrane protein</topology>
    </subcellularLocation>
</comment>
<feature type="transmembrane region" description="Helical" evidence="5">
    <location>
        <begin position="216"/>
        <end position="239"/>
    </location>
</feature>
<dbReference type="Proteomes" id="UP000240883">
    <property type="component" value="Unassembled WGS sequence"/>
</dbReference>
<feature type="transmembrane region" description="Helical" evidence="5">
    <location>
        <begin position="100"/>
        <end position="118"/>
    </location>
</feature>
<evidence type="ECO:0000313" key="7">
    <source>
        <dbReference type="Proteomes" id="UP000240883"/>
    </source>
</evidence>
<dbReference type="PANTHER" id="PTHR23501:SF3">
    <property type="entry name" value="MAJOR FACILITATOR SUPERFAMILY (MFS) PROFILE DOMAIN-CONTAINING PROTEIN"/>
    <property type="match status" value="1"/>
</dbReference>
<feature type="transmembrane region" description="Helical" evidence="5">
    <location>
        <begin position="469"/>
        <end position="495"/>
    </location>
</feature>
<feature type="transmembrane region" description="Helical" evidence="5">
    <location>
        <begin position="130"/>
        <end position="152"/>
    </location>
</feature>
<feature type="transmembrane region" description="Helical" evidence="5">
    <location>
        <begin position="378"/>
        <end position="401"/>
    </location>
</feature>
<keyword evidence="7" id="KW-1185">Reference proteome</keyword>
<proteinExistence type="predicted"/>
<protein>
    <submittedName>
        <fullName evidence="6">MFS general substrate transporter</fullName>
    </submittedName>
</protein>
<organism evidence="6 7">
    <name type="scientific">Corynespora cassiicola Philippines</name>
    <dbReference type="NCBI Taxonomy" id="1448308"/>
    <lineage>
        <taxon>Eukaryota</taxon>
        <taxon>Fungi</taxon>
        <taxon>Dikarya</taxon>
        <taxon>Ascomycota</taxon>
        <taxon>Pezizomycotina</taxon>
        <taxon>Dothideomycetes</taxon>
        <taxon>Pleosporomycetidae</taxon>
        <taxon>Pleosporales</taxon>
        <taxon>Corynesporascaceae</taxon>
        <taxon>Corynespora</taxon>
    </lineage>
</organism>
<evidence type="ECO:0000256" key="2">
    <source>
        <dbReference type="ARBA" id="ARBA00022692"/>
    </source>
</evidence>
<feature type="transmembrane region" description="Helical" evidence="5">
    <location>
        <begin position="547"/>
        <end position="567"/>
    </location>
</feature>
<dbReference type="PANTHER" id="PTHR23501">
    <property type="entry name" value="MAJOR FACILITATOR SUPERFAMILY"/>
    <property type="match status" value="1"/>
</dbReference>
<evidence type="ECO:0000256" key="5">
    <source>
        <dbReference type="SAM" id="Phobius"/>
    </source>
</evidence>
<feature type="transmembrane region" description="Helical" evidence="5">
    <location>
        <begin position="333"/>
        <end position="358"/>
    </location>
</feature>
<evidence type="ECO:0000256" key="3">
    <source>
        <dbReference type="ARBA" id="ARBA00022989"/>
    </source>
</evidence>
<dbReference type="AlphaFoldDB" id="A0A2T2NYZ6"/>
<feature type="transmembrane region" description="Helical" evidence="5">
    <location>
        <begin position="76"/>
        <end position="94"/>
    </location>
</feature>
<dbReference type="GO" id="GO:0022857">
    <property type="term" value="F:transmembrane transporter activity"/>
    <property type="evidence" value="ECO:0007669"/>
    <property type="project" value="InterPro"/>
</dbReference>
<dbReference type="InterPro" id="IPR011701">
    <property type="entry name" value="MFS"/>
</dbReference>
<sequence>MSHHFNLNPFINDSTRIEEDPEPIYRLRPLTPSRQISPETLRAVTQFSRHNESPVTAQPGIRQIQAVTAVWSRNHLIIAYILGALTPYVTSAFSEHYMTAYTSVMSGVVGGVFKIPLAKVIDIFGRSQGFGFMTAFLIIGLIMMTSCRTIHIYAASQVFYWVGYNGMSYILTIFVADTSSLKTRGLMLAYTSSPYLITTWITGPLAQAFLRGPGWRWAFATFAIMTFVAAVPLLFLLWWNYRKAVEKGLILIERRECTFCGKLRYYATEFDIGGLMLLTAALTFILLPFSLYHSQVHMLQSPLVISFLAVGGFLIIAFVLYETYVTPKTFIPYNLLLDPTILGACVLSCVLFVSYYIWNGYFSSFLQVVLDLQVTQATYIVNIYTLASCLWSLVVGAAILWSYRFKWIALYFGVPLNMLGVGFMIYFRQSENATLGRVIMSQLFIGFAGGALVITEQTAVMAAAGHEHVAVIIAVESMFSSIGGAIGSSIAAGMWTSLFPKFLAERLPEDQMVHLTEISGSLVVQLKFPKGDPTRAAIDYAYGKAQFWMAIGATCALLLTIPAVIVWRDIKVNNFTQSKNRVV</sequence>